<dbReference type="InterPro" id="IPR015358">
    <property type="entry name" value="Tscrpt_reg_MerR_DNA-bd"/>
</dbReference>
<dbReference type="SMART" id="SM00422">
    <property type="entry name" value="HTH_MERR"/>
    <property type="match status" value="1"/>
</dbReference>
<keyword evidence="2 6" id="KW-0238">DNA-binding</keyword>
<keyword evidence="1" id="KW-0805">Transcription regulation</keyword>
<dbReference type="RefSeq" id="WP_097120903.1">
    <property type="nucleotide sequence ID" value="NZ_OCND01000002.1"/>
</dbReference>
<dbReference type="GO" id="GO:0003677">
    <property type="term" value="F:DNA binding"/>
    <property type="evidence" value="ECO:0007669"/>
    <property type="project" value="UniProtKB-KW"/>
</dbReference>
<dbReference type="PROSITE" id="PS50937">
    <property type="entry name" value="HTH_MERR_2"/>
    <property type="match status" value="1"/>
</dbReference>
<feature type="region of interest" description="Disordered" evidence="4">
    <location>
        <begin position="128"/>
        <end position="159"/>
    </location>
</feature>
<feature type="compositionally biased region" description="Basic and acidic residues" evidence="4">
    <location>
        <begin position="130"/>
        <end position="145"/>
    </location>
</feature>
<dbReference type="CDD" id="cd04781">
    <property type="entry name" value="HTH_MerR-like_sg6"/>
    <property type="match status" value="1"/>
</dbReference>
<evidence type="ECO:0000256" key="3">
    <source>
        <dbReference type="ARBA" id="ARBA00023163"/>
    </source>
</evidence>
<dbReference type="EMBL" id="OCND01000002">
    <property type="protein sequence ID" value="SOD52861.1"/>
    <property type="molecule type" value="Genomic_DNA"/>
</dbReference>
<dbReference type="SUPFAM" id="SSF46955">
    <property type="entry name" value="Putative DNA-binding domain"/>
    <property type="match status" value="1"/>
</dbReference>
<dbReference type="PRINTS" id="PR00040">
    <property type="entry name" value="HTHMERR"/>
</dbReference>
<evidence type="ECO:0000256" key="2">
    <source>
        <dbReference type="ARBA" id="ARBA00023125"/>
    </source>
</evidence>
<dbReference type="InterPro" id="IPR047057">
    <property type="entry name" value="MerR_fam"/>
</dbReference>
<dbReference type="InterPro" id="IPR000551">
    <property type="entry name" value="MerR-type_HTH_dom"/>
</dbReference>
<sequence length="159" mass="17180">MGAMDIGEVARRSGVSPSALRYYEQIGLIRSVGRNGLRRQFDPGVLLKLSLIELGKVAGFSLEEIAGMFGGDGTLGIPRADLHAKADELGRQIAGLRVLRNAVRHVADCPAPSHLACPNFQRLLRSVSPKRGDARAPRAAPDGRHLTQGARKQARKRKV</sequence>
<reference evidence="6 7" key="1">
    <citation type="submission" date="2017-09" db="EMBL/GenBank/DDBJ databases">
        <authorList>
            <person name="Ehlers B."/>
            <person name="Leendertz F.H."/>
        </authorList>
    </citation>
    <scope>NUCLEOTIDE SEQUENCE [LARGE SCALE GENOMIC DNA]</scope>
    <source>
        <strain evidence="6 7">CGMCC 1.10978</strain>
    </source>
</reference>
<dbReference type="AlphaFoldDB" id="A0A286D2H8"/>
<name>A0A286D2H8_9GAMM</name>
<proteinExistence type="predicted"/>
<dbReference type="Gene3D" id="1.10.1660.10">
    <property type="match status" value="1"/>
</dbReference>
<protein>
    <submittedName>
        <fullName evidence="6">DNA-binding transcriptional regulator, MerR family</fullName>
    </submittedName>
</protein>
<evidence type="ECO:0000256" key="1">
    <source>
        <dbReference type="ARBA" id="ARBA00023015"/>
    </source>
</evidence>
<dbReference type="Proteomes" id="UP000219374">
    <property type="component" value="Unassembled WGS sequence"/>
</dbReference>
<evidence type="ECO:0000313" key="6">
    <source>
        <dbReference type="EMBL" id="SOD52861.1"/>
    </source>
</evidence>
<accession>A0A286D2H8</accession>
<dbReference type="PANTHER" id="PTHR30204">
    <property type="entry name" value="REDOX-CYCLING DRUG-SENSING TRANSCRIPTIONAL ACTIVATOR SOXR"/>
    <property type="match status" value="1"/>
</dbReference>
<evidence type="ECO:0000313" key="7">
    <source>
        <dbReference type="Proteomes" id="UP000219374"/>
    </source>
</evidence>
<evidence type="ECO:0000256" key="4">
    <source>
        <dbReference type="SAM" id="MobiDB-lite"/>
    </source>
</evidence>
<dbReference type="GO" id="GO:0003700">
    <property type="term" value="F:DNA-binding transcription factor activity"/>
    <property type="evidence" value="ECO:0007669"/>
    <property type="project" value="InterPro"/>
</dbReference>
<gene>
    <name evidence="6" type="ORF">SAMN06296416_102118</name>
</gene>
<dbReference type="PANTHER" id="PTHR30204:SF97">
    <property type="entry name" value="MERR FAMILY REGULATORY PROTEIN"/>
    <property type="match status" value="1"/>
</dbReference>
<dbReference type="InterPro" id="IPR009061">
    <property type="entry name" value="DNA-bd_dom_put_sf"/>
</dbReference>
<keyword evidence="7" id="KW-1185">Reference proteome</keyword>
<evidence type="ECO:0000259" key="5">
    <source>
        <dbReference type="PROSITE" id="PS50937"/>
    </source>
</evidence>
<organism evidence="6 7">
    <name type="scientific">Pseudoxanthomonas wuyuanensis</name>
    <dbReference type="NCBI Taxonomy" id="1073196"/>
    <lineage>
        <taxon>Bacteria</taxon>
        <taxon>Pseudomonadati</taxon>
        <taxon>Pseudomonadota</taxon>
        <taxon>Gammaproteobacteria</taxon>
        <taxon>Lysobacterales</taxon>
        <taxon>Lysobacteraceae</taxon>
        <taxon>Pseudoxanthomonas</taxon>
    </lineage>
</organism>
<dbReference type="OrthoDB" id="9802944at2"/>
<dbReference type="PROSITE" id="PS00552">
    <property type="entry name" value="HTH_MERR_1"/>
    <property type="match status" value="1"/>
</dbReference>
<dbReference type="Pfam" id="PF00376">
    <property type="entry name" value="MerR"/>
    <property type="match status" value="1"/>
</dbReference>
<keyword evidence="3" id="KW-0804">Transcription</keyword>
<dbReference type="Pfam" id="PF09278">
    <property type="entry name" value="MerR-DNA-bind"/>
    <property type="match status" value="1"/>
</dbReference>
<feature type="domain" description="HTH merR-type" evidence="5">
    <location>
        <begin position="3"/>
        <end position="71"/>
    </location>
</feature>